<dbReference type="InterPro" id="IPR004211">
    <property type="entry name" value="Endonuclease_7"/>
</dbReference>
<dbReference type="Gene3D" id="3.40.1800.10">
    <property type="entry name" value="His-Me finger endonucleases"/>
    <property type="match status" value="1"/>
</dbReference>
<protein>
    <recommendedName>
        <fullName evidence="2">Endonuclease VII</fullName>
    </recommendedName>
</protein>
<accession>A0A0F9K182</accession>
<dbReference type="SUPFAM" id="SSF54060">
    <property type="entry name" value="His-Me finger endonucleases"/>
    <property type="match status" value="1"/>
</dbReference>
<dbReference type="InterPro" id="IPR044925">
    <property type="entry name" value="His-Me_finger_sf"/>
</dbReference>
<comment type="caution">
    <text evidence="1">The sequence shown here is derived from an EMBL/GenBank/DDBJ whole genome shotgun (WGS) entry which is preliminary data.</text>
</comment>
<organism evidence="1">
    <name type="scientific">marine sediment metagenome</name>
    <dbReference type="NCBI Taxonomy" id="412755"/>
    <lineage>
        <taxon>unclassified sequences</taxon>
        <taxon>metagenomes</taxon>
        <taxon>ecological metagenomes</taxon>
    </lineage>
</organism>
<gene>
    <name evidence="1" type="ORF">LCGC14_1386810</name>
</gene>
<evidence type="ECO:0008006" key="2">
    <source>
        <dbReference type="Google" id="ProtNLM"/>
    </source>
</evidence>
<sequence>MAKKVCTRCKIAYPATVENFPKCGRKKDGLDSWCKLCKREYNVKYQLKHKKKLNERSRSHYASNKGHYAKKHKKWREANPKYARDYQYKLKYGISLVTYDYIWDRQGGVCKICKLPNKNGKRLAVDHNHETGKVRGLLCANCNVMLGFIERSPEIFESAADYLFGRT</sequence>
<dbReference type="EMBL" id="LAZR01008916">
    <property type="protein sequence ID" value="KKM75769.1"/>
    <property type="molecule type" value="Genomic_DNA"/>
</dbReference>
<name>A0A0F9K182_9ZZZZ</name>
<dbReference type="InterPro" id="IPR038563">
    <property type="entry name" value="Endonuclease_7_sf"/>
</dbReference>
<dbReference type="Pfam" id="PF02945">
    <property type="entry name" value="Endonuclease_7"/>
    <property type="match status" value="1"/>
</dbReference>
<dbReference type="AlphaFoldDB" id="A0A0F9K182"/>
<evidence type="ECO:0000313" key="1">
    <source>
        <dbReference type="EMBL" id="KKM75769.1"/>
    </source>
</evidence>
<proteinExistence type="predicted"/>
<reference evidence="1" key="1">
    <citation type="journal article" date="2015" name="Nature">
        <title>Complex archaea that bridge the gap between prokaryotes and eukaryotes.</title>
        <authorList>
            <person name="Spang A."/>
            <person name="Saw J.H."/>
            <person name="Jorgensen S.L."/>
            <person name="Zaremba-Niedzwiedzka K."/>
            <person name="Martijn J."/>
            <person name="Lind A.E."/>
            <person name="van Eijk R."/>
            <person name="Schleper C."/>
            <person name="Guy L."/>
            <person name="Ettema T.J."/>
        </authorList>
    </citation>
    <scope>NUCLEOTIDE SEQUENCE</scope>
</reference>